<sequence length="186" mass="21608">MLSELNEVTDHLFISSMRSVNVAALQRKGITCIINCSLLVPNYEIEAFRYVPITIEDNEKADISQFFEEVSCIIHEEHAAGGRTLVYCVAGISRSATLCIAYLMKYQDMTLRNAFRHLRSRRRIIRPNNGFFQKLIEYERHLYNQTTVEMVRVPNADSPDCLVPDVFYEVCKGIVWLRSNKKYFNK</sequence>
<dbReference type="SUPFAM" id="SSF52799">
    <property type="entry name" value="(Phosphotyrosine protein) phosphatases II"/>
    <property type="match status" value="1"/>
</dbReference>
<dbReference type="GO" id="GO:0005737">
    <property type="term" value="C:cytoplasm"/>
    <property type="evidence" value="ECO:0007669"/>
    <property type="project" value="TreeGrafter"/>
</dbReference>
<dbReference type="EMBL" id="JAFNEN010000573">
    <property type="protein sequence ID" value="KAG8180241.1"/>
    <property type="molecule type" value="Genomic_DNA"/>
</dbReference>
<comment type="caution">
    <text evidence="6">The sequence shown here is derived from an EMBL/GenBank/DDBJ whole genome shotgun (WGS) entry which is preliminary data.</text>
</comment>
<dbReference type="PANTHER" id="PTHR45961">
    <property type="entry name" value="IP21249P"/>
    <property type="match status" value="1"/>
</dbReference>
<accession>A0AAV6U9X5</accession>
<dbReference type="SMART" id="SM00195">
    <property type="entry name" value="DSPc"/>
    <property type="match status" value="1"/>
</dbReference>
<dbReference type="PROSITE" id="PS50054">
    <property type="entry name" value="TYR_PHOSPHATASE_DUAL"/>
    <property type="match status" value="1"/>
</dbReference>
<dbReference type="InterPro" id="IPR000340">
    <property type="entry name" value="Dual-sp_phosphatase_cat-dom"/>
</dbReference>
<dbReference type="PANTHER" id="PTHR45961:SF6">
    <property type="entry name" value="IP21249P"/>
    <property type="match status" value="1"/>
</dbReference>
<evidence type="ECO:0000256" key="3">
    <source>
        <dbReference type="ARBA" id="ARBA00022912"/>
    </source>
</evidence>
<proteinExistence type="inferred from homology"/>
<dbReference type="InterPro" id="IPR029021">
    <property type="entry name" value="Prot-tyrosine_phosphatase-like"/>
</dbReference>
<evidence type="ECO:0000313" key="7">
    <source>
        <dbReference type="Proteomes" id="UP000827092"/>
    </source>
</evidence>
<gene>
    <name evidence="6" type="ORF">JTE90_017642</name>
</gene>
<keyword evidence="3" id="KW-0904">Protein phosphatase</keyword>
<keyword evidence="2" id="KW-0378">Hydrolase</keyword>
<dbReference type="InterPro" id="IPR052103">
    <property type="entry name" value="Dual_spec_Phospatases"/>
</dbReference>
<dbReference type="Proteomes" id="UP000827092">
    <property type="component" value="Unassembled WGS sequence"/>
</dbReference>
<dbReference type="InterPro" id="IPR020422">
    <property type="entry name" value="TYR_PHOSPHATASE_DUAL_dom"/>
</dbReference>
<name>A0AAV6U9X5_9ARAC</name>
<feature type="domain" description="Tyrosine specific protein phosphatases" evidence="5">
    <location>
        <begin position="64"/>
        <end position="122"/>
    </location>
</feature>
<evidence type="ECO:0000259" key="5">
    <source>
        <dbReference type="PROSITE" id="PS50056"/>
    </source>
</evidence>
<evidence type="ECO:0000313" key="6">
    <source>
        <dbReference type="EMBL" id="KAG8180241.1"/>
    </source>
</evidence>
<dbReference type="GO" id="GO:0004721">
    <property type="term" value="F:phosphoprotein phosphatase activity"/>
    <property type="evidence" value="ECO:0007669"/>
    <property type="project" value="UniProtKB-KW"/>
</dbReference>
<evidence type="ECO:0000256" key="2">
    <source>
        <dbReference type="ARBA" id="ARBA00022801"/>
    </source>
</evidence>
<evidence type="ECO:0000259" key="4">
    <source>
        <dbReference type="PROSITE" id="PS50054"/>
    </source>
</evidence>
<dbReference type="AlphaFoldDB" id="A0AAV6U9X5"/>
<keyword evidence="7" id="KW-1185">Reference proteome</keyword>
<comment type="similarity">
    <text evidence="1">Belongs to the protein-tyrosine phosphatase family. Non-receptor class dual specificity subfamily.</text>
</comment>
<dbReference type="CDD" id="cd14514">
    <property type="entry name" value="DUSP14-like"/>
    <property type="match status" value="1"/>
</dbReference>
<evidence type="ECO:0000256" key="1">
    <source>
        <dbReference type="ARBA" id="ARBA00008601"/>
    </source>
</evidence>
<reference evidence="6 7" key="1">
    <citation type="journal article" date="2022" name="Nat. Ecol. Evol.">
        <title>A masculinizing supergene underlies an exaggerated male reproductive morph in a spider.</title>
        <authorList>
            <person name="Hendrickx F."/>
            <person name="De Corte Z."/>
            <person name="Sonet G."/>
            <person name="Van Belleghem S.M."/>
            <person name="Kostlbacher S."/>
            <person name="Vangestel C."/>
        </authorList>
    </citation>
    <scope>NUCLEOTIDE SEQUENCE [LARGE SCALE GENOMIC DNA]</scope>
    <source>
        <strain evidence="6">W744_W776</strain>
    </source>
</reference>
<protein>
    <recommendedName>
        <fullName evidence="8">Protein-tyrosine-phosphatase</fullName>
    </recommendedName>
</protein>
<dbReference type="PROSITE" id="PS50056">
    <property type="entry name" value="TYR_PHOSPHATASE_2"/>
    <property type="match status" value="1"/>
</dbReference>
<feature type="domain" description="Tyrosine-protein phosphatase" evidence="4">
    <location>
        <begin position="4"/>
        <end position="144"/>
    </location>
</feature>
<evidence type="ECO:0008006" key="8">
    <source>
        <dbReference type="Google" id="ProtNLM"/>
    </source>
</evidence>
<dbReference type="InterPro" id="IPR000387">
    <property type="entry name" value="Tyr_Pase_dom"/>
</dbReference>
<dbReference type="Gene3D" id="3.90.190.10">
    <property type="entry name" value="Protein tyrosine phosphatase superfamily"/>
    <property type="match status" value="1"/>
</dbReference>
<dbReference type="Pfam" id="PF00782">
    <property type="entry name" value="DSPc"/>
    <property type="match status" value="1"/>
</dbReference>
<organism evidence="6 7">
    <name type="scientific">Oedothorax gibbosus</name>
    <dbReference type="NCBI Taxonomy" id="931172"/>
    <lineage>
        <taxon>Eukaryota</taxon>
        <taxon>Metazoa</taxon>
        <taxon>Ecdysozoa</taxon>
        <taxon>Arthropoda</taxon>
        <taxon>Chelicerata</taxon>
        <taxon>Arachnida</taxon>
        <taxon>Araneae</taxon>
        <taxon>Araneomorphae</taxon>
        <taxon>Entelegynae</taxon>
        <taxon>Araneoidea</taxon>
        <taxon>Linyphiidae</taxon>
        <taxon>Erigoninae</taxon>
        <taxon>Oedothorax</taxon>
    </lineage>
</organism>